<feature type="chain" id="PRO_5002246715" evidence="2">
    <location>
        <begin position="19"/>
        <end position="291"/>
    </location>
</feature>
<dbReference type="Proteomes" id="UP000054270">
    <property type="component" value="Unassembled WGS sequence"/>
</dbReference>
<feature type="compositionally biased region" description="Low complexity" evidence="1">
    <location>
        <begin position="159"/>
        <end position="172"/>
    </location>
</feature>
<keyword evidence="4" id="KW-1185">Reference proteome</keyword>
<evidence type="ECO:0000313" key="4">
    <source>
        <dbReference type="Proteomes" id="UP000054270"/>
    </source>
</evidence>
<feature type="signal peptide" evidence="2">
    <location>
        <begin position="1"/>
        <end position="18"/>
    </location>
</feature>
<dbReference type="AlphaFoldDB" id="A0A0D2M469"/>
<proteinExistence type="predicted"/>
<evidence type="ECO:0000256" key="1">
    <source>
        <dbReference type="SAM" id="MobiDB-lite"/>
    </source>
</evidence>
<gene>
    <name evidence="3" type="ORF">HYPSUDRAFT_57380</name>
</gene>
<name>A0A0D2M469_HYPSF</name>
<dbReference type="EMBL" id="KN817595">
    <property type="protein sequence ID" value="KJA17983.1"/>
    <property type="molecule type" value="Genomic_DNA"/>
</dbReference>
<organism evidence="3 4">
    <name type="scientific">Hypholoma sublateritium (strain FD-334 SS-4)</name>
    <dbReference type="NCBI Taxonomy" id="945553"/>
    <lineage>
        <taxon>Eukaryota</taxon>
        <taxon>Fungi</taxon>
        <taxon>Dikarya</taxon>
        <taxon>Basidiomycota</taxon>
        <taxon>Agaricomycotina</taxon>
        <taxon>Agaricomycetes</taxon>
        <taxon>Agaricomycetidae</taxon>
        <taxon>Agaricales</taxon>
        <taxon>Agaricineae</taxon>
        <taxon>Strophariaceae</taxon>
        <taxon>Hypholoma</taxon>
    </lineage>
</organism>
<dbReference type="OrthoDB" id="2140240at2759"/>
<feature type="region of interest" description="Disordered" evidence="1">
    <location>
        <begin position="146"/>
        <end position="172"/>
    </location>
</feature>
<keyword evidence="2" id="KW-0732">Signal</keyword>
<evidence type="ECO:0000313" key="3">
    <source>
        <dbReference type="EMBL" id="KJA17983.1"/>
    </source>
</evidence>
<dbReference type="OMA" id="VPCSCPP"/>
<protein>
    <submittedName>
        <fullName evidence="3">Uncharacterized protein</fullName>
    </submittedName>
</protein>
<evidence type="ECO:0000256" key="2">
    <source>
        <dbReference type="SAM" id="SignalP"/>
    </source>
</evidence>
<accession>A0A0D2M469</accession>
<sequence length="291" mass="28964">MKFAPTLVLSAAILAVSARPLRLARRDVDPNLVPQFGVQPGVNPTGTGDCDGIPNAQGVAIKIPCTCPPDRALFLADLNANVAAGHAVNNTGVIVTFPTDNSQASQLARINAATFTLQNLFGPGVGCPQAATTFGAQAQAIRAGTAAPAPATPAPASVPAPASTSTAASTSGGVDPALVPQFGVQPGVNPTGTGDCDGIPNAQGVAIKIPCTCPPDRALFLADLNANVAAGHAVNNTGVLVTFPTDNSKASQLTRINAATFTLQNLFGPGVGCPQAATTFGAQAQAIQASS</sequence>
<reference evidence="4" key="1">
    <citation type="submission" date="2014-04" db="EMBL/GenBank/DDBJ databases">
        <title>Evolutionary Origins and Diversification of the Mycorrhizal Mutualists.</title>
        <authorList>
            <consortium name="DOE Joint Genome Institute"/>
            <consortium name="Mycorrhizal Genomics Consortium"/>
            <person name="Kohler A."/>
            <person name="Kuo A."/>
            <person name="Nagy L.G."/>
            <person name="Floudas D."/>
            <person name="Copeland A."/>
            <person name="Barry K.W."/>
            <person name="Cichocki N."/>
            <person name="Veneault-Fourrey C."/>
            <person name="LaButti K."/>
            <person name="Lindquist E.A."/>
            <person name="Lipzen A."/>
            <person name="Lundell T."/>
            <person name="Morin E."/>
            <person name="Murat C."/>
            <person name="Riley R."/>
            <person name="Ohm R."/>
            <person name="Sun H."/>
            <person name="Tunlid A."/>
            <person name="Henrissat B."/>
            <person name="Grigoriev I.V."/>
            <person name="Hibbett D.S."/>
            <person name="Martin F."/>
        </authorList>
    </citation>
    <scope>NUCLEOTIDE SEQUENCE [LARGE SCALE GENOMIC DNA]</scope>
    <source>
        <strain evidence="4">FD-334 SS-4</strain>
    </source>
</reference>